<keyword evidence="9" id="KW-1185">Reference proteome</keyword>
<evidence type="ECO:0000256" key="2">
    <source>
        <dbReference type="ARBA" id="ARBA00004754"/>
    </source>
</evidence>
<protein>
    <recommendedName>
        <fullName evidence="3">2-oxo-4-hydroxy-4-carboxy-5-ureidoimidazoline decarboxylase</fullName>
        <ecNumber evidence="3">4.1.1.97</ecNumber>
    </recommendedName>
</protein>
<dbReference type="Pfam" id="PF09349">
    <property type="entry name" value="OHCU_decarbox"/>
    <property type="match status" value="1"/>
</dbReference>
<dbReference type="PANTHER" id="PTHR43466:SF1">
    <property type="entry name" value="2-OXO-4-HYDROXY-4-CARBOXY-5-UREIDOIMIDAZOLINE DECARBOXYLASE-RELATED"/>
    <property type="match status" value="1"/>
</dbReference>
<accession>B9XKY4</accession>
<dbReference type="Gene3D" id="1.10.3330.10">
    <property type="entry name" value="Oxo-4-hydroxy-4-carboxy-5-ureidoimidazoline decarboxylase"/>
    <property type="match status" value="1"/>
</dbReference>
<name>B9XKY4_PEDPL</name>
<dbReference type="InterPro" id="IPR018020">
    <property type="entry name" value="OHCU_decarboxylase"/>
</dbReference>
<dbReference type="GO" id="GO:0006144">
    <property type="term" value="P:purine nucleobase metabolic process"/>
    <property type="evidence" value="ECO:0007669"/>
    <property type="project" value="UniProtKB-KW"/>
</dbReference>
<evidence type="ECO:0000256" key="4">
    <source>
        <dbReference type="ARBA" id="ARBA00022631"/>
    </source>
</evidence>
<comment type="caution">
    <text evidence="8">The sequence shown here is derived from an EMBL/GenBank/DDBJ whole genome shotgun (WGS) entry which is preliminary data.</text>
</comment>
<keyword evidence="5" id="KW-0210">Decarboxylase</keyword>
<dbReference type="NCBIfam" id="TIGR03164">
    <property type="entry name" value="UHCUDC"/>
    <property type="match status" value="1"/>
</dbReference>
<evidence type="ECO:0000256" key="1">
    <source>
        <dbReference type="ARBA" id="ARBA00001163"/>
    </source>
</evidence>
<keyword evidence="4" id="KW-0659">Purine metabolism</keyword>
<dbReference type="RefSeq" id="WP_007416477.1">
    <property type="nucleotide sequence ID" value="NZ_ABOX02000027.1"/>
</dbReference>
<comment type="catalytic activity">
    <reaction evidence="1">
        <text>5-hydroxy-2-oxo-4-ureido-2,5-dihydro-1H-imidazole-5-carboxylate + H(+) = (S)-allantoin + CO2</text>
        <dbReference type="Rhea" id="RHEA:26301"/>
        <dbReference type="ChEBI" id="CHEBI:15378"/>
        <dbReference type="ChEBI" id="CHEBI:15678"/>
        <dbReference type="ChEBI" id="CHEBI:16526"/>
        <dbReference type="ChEBI" id="CHEBI:58639"/>
        <dbReference type="EC" id="4.1.1.97"/>
    </reaction>
</comment>
<keyword evidence="6" id="KW-0456">Lyase</keyword>
<comment type="pathway">
    <text evidence="2">Purine metabolism; urate degradation; (S)-allantoin from urate: step 3/3.</text>
</comment>
<gene>
    <name evidence="8" type="ORF">Cflav_PD2322</name>
</gene>
<evidence type="ECO:0000256" key="3">
    <source>
        <dbReference type="ARBA" id="ARBA00012257"/>
    </source>
</evidence>
<evidence type="ECO:0000256" key="5">
    <source>
        <dbReference type="ARBA" id="ARBA00022793"/>
    </source>
</evidence>
<dbReference type="PANTHER" id="PTHR43466">
    <property type="entry name" value="2-OXO-4-HYDROXY-4-CARBOXY-5-UREIDOIMIDAZOLINE DECARBOXYLASE-RELATED"/>
    <property type="match status" value="1"/>
</dbReference>
<dbReference type="STRING" id="320771.Cflav_PD2322"/>
<dbReference type="InterPro" id="IPR036778">
    <property type="entry name" value="OHCU_decarboxylase_sf"/>
</dbReference>
<sequence>MMKLAQINLFSRDEFVLVIGPVFEHSPWIAEETWAQKPFATKEELHRALCRTVESAGEEKQVKLIQAHPDLVGRAALAGTLTQESKGEQASAGLSALSPDEVALFQKNNAAYREKFGFPFVICARLNKKEAILKGFEIRLKNTRGEEIKAALGEIEKIALLRLNDLVAG</sequence>
<dbReference type="SUPFAM" id="SSF158694">
    <property type="entry name" value="UraD-Like"/>
    <property type="match status" value="1"/>
</dbReference>
<dbReference type="GO" id="GO:0000255">
    <property type="term" value="P:allantoin metabolic process"/>
    <property type="evidence" value="ECO:0007669"/>
    <property type="project" value="InterPro"/>
</dbReference>
<dbReference type="EMBL" id="ABOX02000027">
    <property type="protein sequence ID" value="EEF59478.1"/>
    <property type="molecule type" value="Genomic_DNA"/>
</dbReference>
<organism evidence="8 9">
    <name type="scientific">Pedosphaera parvula (strain Ellin514)</name>
    <dbReference type="NCBI Taxonomy" id="320771"/>
    <lineage>
        <taxon>Bacteria</taxon>
        <taxon>Pseudomonadati</taxon>
        <taxon>Verrucomicrobiota</taxon>
        <taxon>Pedosphaerae</taxon>
        <taxon>Pedosphaerales</taxon>
        <taxon>Pedosphaeraceae</taxon>
        <taxon>Pedosphaera</taxon>
    </lineage>
</organism>
<dbReference type="GO" id="GO:0019628">
    <property type="term" value="P:urate catabolic process"/>
    <property type="evidence" value="ECO:0007669"/>
    <property type="project" value="UniProtKB-UniPathway"/>
</dbReference>
<proteinExistence type="predicted"/>
<evidence type="ECO:0000313" key="9">
    <source>
        <dbReference type="Proteomes" id="UP000003688"/>
    </source>
</evidence>
<dbReference type="AlphaFoldDB" id="B9XKY4"/>
<evidence type="ECO:0000256" key="6">
    <source>
        <dbReference type="ARBA" id="ARBA00023239"/>
    </source>
</evidence>
<feature type="domain" description="Oxo-4-hydroxy-4-carboxy-5-ureidoimidazoline decarboxylase" evidence="7">
    <location>
        <begin position="10"/>
        <end position="164"/>
    </location>
</feature>
<dbReference type="Proteomes" id="UP000003688">
    <property type="component" value="Unassembled WGS sequence"/>
</dbReference>
<dbReference type="GO" id="GO:0051997">
    <property type="term" value="F:2-oxo-4-hydroxy-4-carboxy-5-ureidoimidazoline decarboxylase activity"/>
    <property type="evidence" value="ECO:0007669"/>
    <property type="project" value="UniProtKB-EC"/>
</dbReference>
<evidence type="ECO:0000313" key="8">
    <source>
        <dbReference type="EMBL" id="EEF59478.1"/>
    </source>
</evidence>
<dbReference type="InterPro" id="IPR017580">
    <property type="entry name" value="OHCU_decarboxylase-1"/>
</dbReference>
<evidence type="ECO:0000259" key="7">
    <source>
        <dbReference type="Pfam" id="PF09349"/>
    </source>
</evidence>
<dbReference type="EC" id="4.1.1.97" evidence="3"/>
<dbReference type="UniPathway" id="UPA00394">
    <property type="reaction ID" value="UER00652"/>
</dbReference>
<dbReference type="OrthoDB" id="9800909at2"/>
<reference evidence="8 9" key="1">
    <citation type="journal article" date="2011" name="J. Bacteriol.">
        <title>Genome sequence of 'Pedosphaera parvula' Ellin514, an aerobic Verrucomicrobial isolate from pasture soil.</title>
        <authorList>
            <person name="Kant R."/>
            <person name="van Passel M.W."/>
            <person name="Sangwan P."/>
            <person name="Palva A."/>
            <person name="Lucas S."/>
            <person name="Copeland A."/>
            <person name="Lapidus A."/>
            <person name="Glavina Del Rio T."/>
            <person name="Dalin E."/>
            <person name="Tice H."/>
            <person name="Bruce D."/>
            <person name="Goodwin L."/>
            <person name="Pitluck S."/>
            <person name="Chertkov O."/>
            <person name="Larimer F.W."/>
            <person name="Land M.L."/>
            <person name="Hauser L."/>
            <person name="Brettin T.S."/>
            <person name="Detter J.C."/>
            <person name="Han S."/>
            <person name="de Vos W.M."/>
            <person name="Janssen P.H."/>
            <person name="Smidt H."/>
        </authorList>
    </citation>
    <scope>NUCLEOTIDE SEQUENCE [LARGE SCALE GENOMIC DNA]</scope>
    <source>
        <strain evidence="8 9">Ellin514</strain>
    </source>
</reference>